<keyword evidence="5 6" id="KW-0472">Membrane</keyword>
<dbReference type="Pfam" id="PF00884">
    <property type="entry name" value="Sulfatase"/>
    <property type="match status" value="1"/>
</dbReference>
<feature type="domain" description="Sulfatase N-terminal" evidence="7">
    <location>
        <begin position="251"/>
        <end position="538"/>
    </location>
</feature>
<evidence type="ECO:0000256" key="1">
    <source>
        <dbReference type="ARBA" id="ARBA00004651"/>
    </source>
</evidence>
<evidence type="ECO:0000256" key="4">
    <source>
        <dbReference type="ARBA" id="ARBA00022989"/>
    </source>
</evidence>
<dbReference type="InterPro" id="IPR050448">
    <property type="entry name" value="OpgB/LTA_synthase_biosynth"/>
</dbReference>
<proteinExistence type="predicted"/>
<keyword evidence="2" id="KW-1003">Cell membrane</keyword>
<evidence type="ECO:0000256" key="3">
    <source>
        <dbReference type="ARBA" id="ARBA00022692"/>
    </source>
</evidence>
<dbReference type="InterPro" id="IPR017850">
    <property type="entry name" value="Alkaline_phosphatase_core_sf"/>
</dbReference>
<protein>
    <recommendedName>
        <fullName evidence="7">Sulfatase N-terminal domain-containing protein</fullName>
    </recommendedName>
</protein>
<gene>
    <name evidence="8" type="ORF">GCM10009105_27220</name>
</gene>
<evidence type="ECO:0000313" key="9">
    <source>
        <dbReference type="Proteomes" id="UP001501523"/>
    </source>
</evidence>
<dbReference type="CDD" id="cd16015">
    <property type="entry name" value="LTA_synthase"/>
    <property type="match status" value="1"/>
</dbReference>
<dbReference type="Gene3D" id="3.40.720.10">
    <property type="entry name" value="Alkaline Phosphatase, subunit A"/>
    <property type="match status" value="1"/>
</dbReference>
<reference evidence="9" key="1">
    <citation type="journal article" date="2019" name="Int. J. Syst. Evol. Microbiol.">
        <title>The Global Catalogue of Microorganisms (GCM) 10K type strain sequencing project: providing services to taxonomists for standard genome sequencing and annotation.</title>
        <authorList>
            <consortium name="The Broad Institute Genomics Platform"/>
            <consortium name="The Broad Institute Genome Sequencing Center for Infectious Disease"/>
            <person name="Wu L."/>
            <person name="Ma J."/>
        </authorList>
    </citation>
    <scope>NUCLEOTIDE SEQUENCE [LARGE SCALE GENOMIC DNA]</scope>
    <source>
        <strain evidence="9">JCM 15421</strain>
    </source>
</reference>
<dbReference type="InterPro" id="IPR000917">
    <property type="entry name" value="Sulfatase_N"/>
</dbReference>
<keyword evidence="9" id="KW-1185">Reference proteome</keyword>
<evidence type="ECO:0000256" key="5">
    <source>
        <dbReference type="ARBA" id="ARBA00023136"/>
    </source>
</evidence>
<dbReference type="SUPFAM" id="SSF53649">
    <property type="entry name" value="Alkaline phosphatase-like"/>
    <property type="match status" value="1"/>
</dbReference>
<dbReference type="Proteomes" id="UP001501523">
    <property type="component" value="Unassembled WGS sequence"/>
</dbReference>
<accession>A0ABN1IQF7</accession>
<keyword evidence="4 6" id="KW-1133">Transmembrane helix</keyword>
<evidence type="ECO:0000313" key="8">
    <source>
        <dbReference type="EMBL" id="GAA0719020.1"/>
    </source>
</evidence>
<feature type="transmembrane region" description="Helical" evidence="6">
    <location>
        <begin position="158"/>
        <end position="178"/>
    </location>
</feature>
<dbReference type="PANTHER" id="PTHR47371:SF3">
    <property type="entry name" value="PHOSPHOGLYCEROL TRANSFERASE I"/>
    <property type="match status" value="1"/>
</dbReference>
<evidence type="ECO:0000259" key="7">
    <source>
        <dbReference type="Pfam" id="PF00884"/>
    </source>
</evidence>
<comment type="caution">
    <text evidence="8">The sequence shown here is derived from an EMBL/GenBank/DDBJ whole genome shotgun (WGS) entry which is preliminary data.</text>
</comment>
<keyword evidence="3 6" id="KW-0812">Transmembrane</keyword>
<comment type="subcellular location">
    <subcellularLocation>
        <location evidence="1">Cell membrane</location>
        <topology evidence="1">Multi-pass membrane protein</topology>
    </subcellularLocation>
</comment>
<evidence type="ECO:0000256" key="2">
    <source>
        <dbReference type="ARBA" id="ARBA00022475"/>
    </source>
</evidence>
<feature type="transmembrane region" description="Helical" evidence="6">
    <location>
        <begin position="130"/>
        <end position="146"/>
    </location>
</feature>
<name>A0ABN1IQF7_9GAMM</name>
<sequence length="604" mass="65693">MIEAAWIGRTKVLAWNASGAVAAGTALVALVYALDPAFRPAHGAAGDVGLAALNALPVALFALFMLALTRRPFLACWCAMLLTALLYAVNNVKLQSLETPLLPSDFALIGQLVAGHGLLRRYVPTNPIDLWLYALAAVVTIVLIAMQLRVEMRARPRALLACGVLTVGASLIAGSMPWQALYSDERLDFQSWAPVETTDHAGLLASLLRYHWEFSGPLSEPNRAAAAILLERHPQPLNDTAPARNGAGDLPDIIVVQSESFFDPARLEGLNPAQVAPMLRELGARATHGDLWVPTYGGGTIRTEFEVLTGIGLRYFPHNQYPYYDLTSGGPPSLASALASHGYRTLGVHPNDATFWNRASAFKSLGFAGFDDDEAFGNAPHEGRYISDEALVDHILRRLDEGGSPTFIFAISMENHGPYDDSPGIDAHRRDAQPIPPGLPADAVRPLRNYLYHLGNADRSLGRLAEALGQRKRRSLLLFYGDHLPALPEVYRRLGFRDGAGETLQPVPYLLFDTAAHDEHVETTASFFLPSRLLAAAGIRDRYFEVLDAVRDETTFGPEYTPAEDAYLGALMQMRQRDEWPSAQVALPVAATHSGGVAVRENSP</sequence>
<dbReference type="EMBL" id="BAAAEU010000023">
    <property type="protein sequence ID" value="GAA0719020.1"/>
    <property type="molecule type" value="Genomic_DNA"/>
</dbReference>
<feature type="transmembrane region" description="Helical" evidence="6">
    <location>
        <begin position="46"/>
        <end position="66"/>
    </location>
</feature>
<dbReference type="RefSeq" id="WP_343792049.1">
    <property type="nucleotide sequence ID" value="NZ_BAAAEU010000023.1"/>
</dbReference>
<dbReference type="PANTHER" id="PTHR47371">
    <property type="entry name" value="LIPOTEICHOIC ACID SYNTHASE"/>
    <property type="match status" value="1"/>
</dbReference>
<evidence type="ECO:0000256" key="6">
    <source>
        <dbReference type="SAM" id="Phobius"/>
    </source>
</evidence>
<feature type="transmembrane region" description="Helical" evidence="6">
    <location>
        <begin position="73"/>
        <end position="90"/>
    </location>
</feature>
<feature type="transmembrane region" description="Helical" evidence="6">
    <location>
        <begin position="12"/>
        <end position="34"/>
    </location>
</feature>
<organism evidence="8 9">
    <name type="scientific">Dokdonella soli</name>
    <dbReference type="NCBI Taxonomy" id="529810"/>
    <lineage>
        <taxon>Bacteria</taxon>
        <taxon>Pseudomonadati</taxon>
        <taxon>Pseudomonadota</taxon>
        <taxon>Gammaproteobacteria</taxon>
        <taxon>Lysobacterales</taxon>
        <taxon>Rhodanobacteraceae</taxon>
        <taxon>Dokdonella</taxon>
    </lineage>
</organism>